<dbReference type="InterPro" id="IPR036135">
    <property type="entry name" value="MoeA_linker/N_sf"/>
</dbReference>
<feature type="domain" description="MoaB/Mog" evidence="3">
    <location>
        <begin position="182"/>
        <end position="320"/>
    </location>
</feature>
<name>A0A2U9IKY4_9CREN</name>
<reference evidence="4 5" key="1">
    <citation type="submission" date="2018-05" db="EMBL/GenBank/DDBJ databases">
        <title>Complete Genome Sequences of Extremely Thermoacidophilic, Metal-Mobilizing Type-Strain Members of the Archaeal Family Sulfolobaceae: Acidianus brierleyi DSM-1651T, Acidianus sulfidivorans DSM-18786T, Metallosphaera hakonensis DSM-7519T, and Metallosphaera prunae DSM-10039T.</title>
        <authorList>
            <person name="Counts J.A."/>
            <person name="Kelly R.M."/>
        </authorList>
    </citation>
    <scope>NUCLEOTIDE SEQUENCE [LARGE SCALE GENOMIC DNA]</scope>
    <source>
        <strain evidence="4 5">JP7</strain>
    </source>
</reference>
<evidence type="ECO:0000313" key="4">
    <source>
        <dbReference type="EMBL" id="AWR96671.1"/>
    </source>
</evidence>
<keyword evidence="2" id="KW-0501">Molybdenum cofactor biosynthesis</keyword>
<sequence length="538" mass="60037">MRAILPEDNLLTYKEALSLLIKEKPLSFQTQEVNLFEALNKIVAEDIYSNIDLPPFSRSTVDGFAIKSSNTPGKFKIKGKINIGEFTNLKIENDETIEVDTGAMLPEDADAVVKIEDTQIEGDYVVIKDKIPFGKNVAWIGSDIPRGFQIVRKGEKLTPEKIAFLASAGISKVKIYNLPSVYLIITGDELIKPGEKLEPGKIYESNLYYLYSRLTQDGIKVVGYEVVKDNKDEIESALERGSKKADVIITTGGTSAGEKDFIHQIIREKGKILIHGIKFKPGKPTLFGEFNGKTVIGLPGNIVSSIMVYDRVVSKYLTPTENNNDITISLKMLIDVFADKKRFTYLPVYIVNGYAIPIPFDSYMIGSFSSADGFIGLEPGSKVKEEEKVNVVVKNNSINYPTIIGEEDKRFYNLPFKKIFLGSYIGCKALEKNIGDVVVVSSLYCTPEKYDYVIERNIVVNGSEHENEIGYSDWLGISKIIKNPQVKLKSPSTAINFIGKARVYAPENYIDGTPIGKEKLYVIILNKDVKDKLLPEIF</sequence>
<evidence type="ECO:0000256" key="2">
    <source>
        <dbReference type="ARBA" id="ARBA00023150"/>
    </source>
</evidence>
<dbReference type="Gene3D" id="3.90.105.10">
    <property type="entry name" value="Molybdopterin biosynthesis moea protein, domain 2"/>
    <property type="match status" value="1"/>
</dbReference>
<dbReference type="InterPro" id="IPR008284">
    <property type="entry name" value="MoCF_biosynth_CS"/>
</dbReference>
<protein>
    <submittedName>
        <fullName evidence="4">Molybdopterin molybdenumtransferase MoeA</fullName>
    </submittedName>
</protein>
<dbReference type="GO" id="GO:0061599">
    <property type="term" value="F:molybdopterin molybdotransferase activity"/>
    <property type="evidence" value="ECO:0007669"/>
    <property type="project" value="TreeGrafter"/>
</dbReference>
<keyword evidence="5" id="KW-1185">Reference proteome</keyword>
<dbReference type="InterPro" id="IPR001453">
    <property type="entry name" value="MoaB/Mog_dom"/>
</dbReference>
<dbReference type="Gene3D" id="3.40.980.10">
    <property type="entry name" value="MoaB/Mog-like domain"/>
    <property type="match status" value="1"/>
</dbReference>
<dbReference type="PANTHER" id="PTHR10192:SF5">
    <property type="entry name" value="GEPHYRIN"/>
    <property type="match status" value="1"/>
</dbReference>
<dbReference type="InterPro" id="IPR036688">
    <property type="entry name" value="MoeA_C_domain_IV_sf"/>
</dbReference>
<dbReference type="Gene3D" id="2.40.340.10">
    <property type="entry name" value="MoeA, C-terminal, domain IV"/>
    <property type="match status" value="1"/>
</dbReference>
<dbReference type="Proteomes" id="UP000248410">
    <property type="component" value="Chromosome"/>
</dbReference>
<dbReference type="PROSITE" id="PS01079">
    <property type="entry name" value="MOCF_BIOSYNTHESIS_2"/>
    <property type="match status" value="1"/>
</dbReference>
<dbReference type="SMART" id="SM00852">
    <property type="entry name" value="MoCF_biosynth"/>
    <property type="match status" value="1"/>
</dbReference>
<gene>
    <name evidence="4" type="ORF">DFR86_03280</name>
</gene>
<dbReference type="OrthoDB" id="31371at2157"/>
<dbReference type="InterPro" id="IPR005110">
    <property type="entry name" value="MoeA_linker/N"/>
</dbReference>
<evidence type="ECO:0000259" key="3">
    <source>
        <dbReference type="SMART" id="SM00852"/>
    </source>
</evidence>
<dbReference type="InterPro" id="IPR038987">
    <property type="entry name" value="MoeA-like"/>
</dbReference>
<dbReference type="Pfam" id="PF03454">
    <property type="entry name" value="MoeA_C"/>
    <property type="match status" value="1"/>
</dbReference>
<dbReference type="KEGG" id="asul:DFR86_03280"/>
<dbReference type="PANTHER" id="PTHR10192">
    <property type="entry name" value="MOLYBDOPTERIN BIOSYNTHESIS PROTEIN"/>
    <property type="match status" value="1"/>
</dbReference>
<dbReference type="Gene3D" id="2.170.190.11">
    <property type="entry name" value="Molybdopterin biosynthesis moea protein, domain 3"/>
    <property type="match status" value="1"/>
</dbReference>
<dbReference type="SUPFAM" id="SSF63882">
    <property type="entry name" value="MoeA N-terminal region -like"/>
    <property type="match status" value="1"/>
</dbReference>
<comment type="pathway">
    <text evidence="1">Cofactor biosynthesis; molybdopterin biosynthesis.</text>
</comment>
<dbReference type="InterPro" id="IPR036425">
    <property type="entry name" value="MoaB/Mog-like_dom_sf"/>
</dbReference>
<dbReference type="GeneID" id="36836959"/>
<accession>A0A2U9IKY4</accession>
<evidence type="ECO:0000256" key="1">
    <source>
        <dbReference type="ARBA" id="ARBA00005046"/>
    </source>
</evidence>
<dbReference type="RefSeq" id="WP_110379561.1">
    <property type="nucleotide sequence ID" value="NZ_CP029288.2"/>
</dbReference>
<dbReference type="AlphaFoldDB" id="A0A2U9IKY4"/>
<dbReference type="Pfam" id="PF00994">
    <property type="entry name" value="MoCF_biosynth"/>
    <property type="match status" value="1"/>
</dbReference>
<evidence type="ECO:0000313" key="5">
    <source>
        <dbReference type="Proteomes" id="UP000248410"/>
    </source>
</evidence>
<dbReference type="NCBIfam" id="NF011067">
    <property type="entry name" value="PRK14497.1"/>
    <property type="match status" value="1"/>
</dbReference>
<dbReference type="SUPFAM" id="SSF63867">
    <property type="entry name" value="MoeA C-terminal domain-like"/>
    <property type="match status" value="1"/>
</dbReference>
<dbReference type="EMBL" id="CP029288">
    <property type="protein sequence ID" value="AWR96671.1"/>
    <property type="molecule type" value="Genomic_DNA"/>
</dbReference>
<dbReference type="UniPathway" id="UPA00344"/>
<dbReference type="InterPro" id="IPR005111">
    <property type="entry name" value="MoeA_C_domain_IV"/>
</dbReference>
<organism evidence="4 5">
    <name type="scientific">Acidianus sulfidivorans JP7</name>
    <dbReference type="NCBI Taxonomy" id="619593"/>
    <lineage>
        <taxon>Archaea</taxon>
        <taxon>Thermoproteota</taxon>
        <taxon>Thermoprotei</taxon>
        <taxon>Sulfolobales</taxon>
        <taxon>Sulfolobaceae</taxon>
        <taxon>Acidianus</taxon>
    </lineage>
</organism>
<proteinExistence type="predicted"/>
<dbReference type="GO" id="GO:0005737">
    <property type="term" value="C:cytoplasm"/>
    <property type="evidence" value="ECO:0007669"/>
    <property type="project" value="TreeGrafter"/>
</dbReference>
<dbReference type="GO" id="GO:0006777">
    <property type="term" value="P:Mo-molybdopterin cofactor biosynthetic process"/>
    <property type="evidence" value="ECO:0007669"/>
    <property type="project" value="UniProtKB-KW"/>
</dbReference>
<dbReference type="NCBIfam" id="TIGR00177">
    <property type="entry name" value="molyb_syn"/>
    <property type="match status" value="1"/>
</dbReference>
<dbReference type="CDD" id="cd00887">
    <property type="entry name" value="MoeA"/>
    <property type="match status" value="1"/>
</dbReference>
<dbReference type="SUPFAM" id="SSF53218">
    <property type="entry name" value="Molybdenum cofactor biosynthesis proteins"/>
    <property type="match status" value="1"/>
</dbReference>
<dbReference type="Pfam" id="PF03453">
    <property type="entry name" value="MoeA_N"/>
    <property type="match status" value="1"/>
</dbReference>
<keyword evidence="4" id="KW-0808">Transferase</keyword>